<dbReference type="STRING" id="264198.Reut_B5262"/>
<dbReference type="OrthoDB" id="345640at2"/>
<dbReference type="eggNOG" id="COG2885">
    <property type="taxonomic scope" value="Bacteria"/>
</dbReference>
<feature type="region of interest" description="Disordered" evidence="4">
    <location>
        <begin position="524"/>
        <end position="543"/>
    </location>
</feature>
<keyword evidence="5" id="KW-1133">Transmembrane helix</keyword>
<reference evidence="7" key="1">
    <citation type="submission" date="2005-08" db="EMBL/GenBank/DDBJ databases">
        <title>Complete sequence of chromosome 2 of Ralstonia eutropha JMP134.</title>
        <authorList>
            <person name="Copeland A."/>
            <person name="Lucas S."/>
            <person name="Lapidus A."/>
            <person name="Barry K."/>
            <person name="Detter J.C."/>
            <person name="Glavina T."/>
            <person name="Hammon N."/>
            <person name="Israni S."/>
            <person name="Pitluck S."/>
            <person name="Goltsman E."/>
            <person name="Martinez M."/>
            <person name="Schmutz J."/>
            <person name="Larimer F."/>
            <person name="Land M."/>
            <person name="Lykidis A."/>
            <person name="Richardson P."/>
        </authorList>
    </citation>
    <scope>NUCLEOTIDE SEQUENCE [LARGE SCALE GENOMIC DNA]</scope>
    <source>
        <strain evidence="7">JMP134</strain>
    </source>
</reference>
<dbReference type="PRINTS" id="PR01021">
    <property type="entry name" value="OMPADOMAIN"/>
</dbReference>
<dbReference type="InterPro" id="IPR050330">
    <property type="entry name" value="Bact_OuterMem_StrucFunc"/>
</dbReference>
<evidence type="ECO:0000256" key="1">
    <source>
        <dbReference type="ARBA" id="ARBA00004442"/>
    </source>
</evidence>
<dbReference type="EMBL" id="CP000091">
    <property type="protein sequence ID" value="AAZ64608.1"/>
    <property type="molecule type" value="Genomic_DNA"/>
</dbReference>
<gene>
    <name evidence="7" type="ordered locus">Reut_B5262</name>
</gene>
<keyword evidence="5" id="KW-0812">Transmembrane</keyword>
<evidence type="ECO:0000259" key="6">
    <source>
        <dbReference type="PROSITE" id="PS51123"/>
    </source>
</evidence>
<feature type="transmembrane region" description="Helical" evidence="5">
    <location>
        <begin position="335"/>
        <end position="356"/>
    </location>
</feature>
<dbReference type="CDD" id="cd07185">
    <property type="entry name" value="OmpA_C-like"/>
    <property type="match status" value="1"/>
</dbReference>
<dbReference type="PANTHER" id="PTHR30329">
    <property type="entry name" value="STATOR ELEMENT OF FLAGELLAR MOTOR COMPLEX"/>
    <property type="match status" value="1"/>
</dbReference>
<dbReference type="PROSITE" id="PS51123">
    <property type="entry name" value="OMPA_2"/>
    <property type="match status" value="1"/>
</dbReference>
<dbReference type="Gene3D" id="3.30.1330.60">
    <property type="entry name" value="OmpA-like domain"/>
    <property type="match status" value="1"/>
</dbReference>
<dbReference type="InterPro" id="IPR006665">
    <property type="entry name" value="OmpA-like"/>
</dbReference>
<name>Q46QH6_CUPPJ</name>
<evidence type="ECO:0000256" key="5">
    <source>
        <dbReference type="SAM" id="Phobius"/>
    </source>
</evidence>
<dbReference type="InterPro" id="IPR036737">
    <property type="entry name" value="OmpA-like_sf"/>
</dbReference>
<sequence>MFVTGYPYRTLFSWVTALALAWLALSSPWAMTWNLLLAGLVIVLALVAIVVATRRARARRQASRAVLEAIHVSLDTLPGDLRQNTPIVLTVGDCAPALVFGEPLVRMTDAAIWVRVHEPTRLAYVADALKRWREGQGPDAVACLVGADQACDPATLSAGLRRWRAAIGEASRAVGYPLPVCVAVYAEEASGPPDDCPWFGISGGSLPSGEALCDQLADRLAQYPQAAAPVDRAERMGRAARLDALVRWASGALLPALRDDGRESGRSGRPVRVAAFGVTAVKGIPAHDSLYARFVTQLTGLATSAREGNRASYPLPDALIRGIAVQPVRRALPSALAHAFAWLALSFCAAAAASAWQNRALVTRVFGDMAHYRTIGAEHDAARVDALQALKRDRDELEQYQSAGVPPRLGLGFYRGAKLLAPLNTLIAGYQPPAPPPSTIELNSLSLFKSGSAVLNPGSNRVLIGALELIKAHPDKRVLVAGHTDAVGAAQSNLKLSEARAASVRDWLADAAGLPVTRFAIQGYGDTRPKAPNDTEAGRSANRRVEITLVPDCHDDRRGVQETLGQSACSFQQKE</sequence>
<dbReference type="InterPro" id="IPR006664">
    <property type="entry name" value="OMP_bac"/>
</dbReference>
<dbReference type="KEGG" id="reu:Reut_B5262"/>
<dbReference type="HOGENOM" id="CLU_035799_1_0_4"/>
<evidence type="ECO:0000256" key="2">
    <source>
        <dbReference type="ARBA" id="ARBA00023136"/>
    </source>
</evidence>
<accession>Q46QH6</accession>
<evidence type="ECO:0000313" key="7">
    <source>
        <dbReference type="EMBL" id="AAZ64608.1"/>
    </source>
</evidence>
<dbReference type="SUPFAM" id="SSF103088">
    <property type="entry name" value="OmpA-like"/>
    <property type="match status" value="1"/>
</dbReference>
<dbReference type="AlphaFoldDB" id="Q46QH6"/>
<organism evidence="7">
    <name type="scientific">Cupriavidus pinatubonensis (strain JMP 134 / LMG 1197)</name>
    <name type="common">Cupriavidus necator (strain JMP 134)</name>
    <dbReference type="NCBI Taxonomy" id="264198"/>
    <lineage>
        <taxon>Bacteria</taxon>
        <taxon>Pseudomonadati</taxon>
        <taxon>Pseudomonadota</taxon>
        <taxon>Betaproteobacteria</taxon>
        <taxon>Burkholderiales</taxon>
        <taxon>Burkholderiaceae</taxon>
        <taxon>Cupriavidus</taxon>
    </lineage>
</organism>
<comment type="subcellular location">
    <subcellularLocation>
        <location evidence="1">Cell outer membrane</location>
    </subcellularLocation>
</comment>
<feature type="transmembrane region" description="Helical" evidence="5">
    <location>
        <begin position="36"/>
        <end position="54"/>
    </location>
</feature>
<feature type="compositionally biased region" description="Basic and acidic residues" evidence="4">
    <location>
        <begin position="527"/>
        <end position="537"/>
    </location>
</feature>
<dbReference type="GO" id="GO:0009279">
    <property type="term" value="C:cell outer membrane"/>
    <property type="evidence" value="ECO:0007669"/>
    <property type="project" value="UniProtKB-SubCell"/>
</dbReference>
<dbReference type="Pfam" id="PF00691">
    <property type="entry name" value="OmpA"/>
    <property type="match status" value="1"/>
</dbReference>
<evidence type="ECO:0000256" key="3">
    <source>
        <dbReference type="PROSITE-ProRule" id="PRU00473"/>
    </source>
</evidence>
<dbReference type="PANTHER" id="PTHR30329:SF20">
    <property type="entry name" value="EXPORTED PROTEIN"/>
    <property type="match status" value="1"/>
</dbReference>
<feature type="domain" description="OmpA-like" evidence="6">
    <location>
        <begin position="435"/>
        <end position="553"/>
    </location>
</feature>
<protein>
    <submittedName>
        <fullName evidence="7">OmpA/MotB</fullName>
    </submittedName>
</protein>
<keyword evidence="2 3" id="KW-0472">Membrane</keyword>
<proteinExistence type="predicted"/>
<evidence type="ECO:0000256" key="4">
    <source>
        <dbReference type="SAM" id="MobiDB-lite"/>
    </source>
</evidence>